<dbReference type="GO" id="GO:0016020">
    <property type="term" value="C:membrane"/>
    <property type="evidence" value="ECO:0007669"/>
    <property type="project" value="InterPro"/>
</dbReference>
<evidence type="ECO:0000256" key="2">
    <source>
        <dbReference type="ARBA" id="ARBA00023136"/>
    </source>
</evidence>
<dbReference type="GO" id="GO:0009847">
    <property type="term" value="P:spore germination"/>
    <property type="evidence" value="ECO:0007669"/>
    <property type="project" value="InterPro"/>
</dbReference>
<dbReference type="PANTHER" id="PTHR22550:SF5">
    <property type="entry name" value="LEUCINE ZIPPER PROTEIN 4"/>
    <property type="match status" value="1"/>
</dbReference>
<feature type="region of interest" description="Disordered" evidence="3">
    <location>
        <begin position="1"/>
        <end position="102"/>
    </location>
</feature>
<proteinExistence type="inferred from homology"/>
<feature type="compositionally biased region" description="Polar residues" evidence="3">
    <location>
        <begin position="16"/>
        <end position="49"/>
    </location>
</feature>
<dbReference type="Pfam" id="PF03323">
    <property type="entry name" value="GerA"/>
    <property type="match status" value="1"/>
</dbReference>
<feature type="compositionally biased region" description="Low complexity" evidence="3">
    <location>
        <begin position="82"/>
        <end position="102"/>
    </location>
</feature>
<dbReference type="AlphaFoldDB" id="A0AAX3MXJ9"/>
<dbReference type="EMBL" id="CP118101">
    <property type="protein sequence ID" value="WDH82360.1"/>
    <property type="molecule type" value="Genomic_DNA"/>
</dbReference>
<protein>
    <submittedName>
        <fullName evidence="5">Spore germination protein</fullName>
    </submittedName>
</protein>
<organism evidence="5 6">
    <name type="scientific">Paenibacillus urinalis</name>
    <dbReference type="NCBI Taxonomy" id="521520"/>
    <lineage>
        <taxon>Bacteria</taxon>
        <taxon>Bacillati</taxon>
        <taxon>Bacillota</taxon>
        <taxon>Bacilli</taxon>
        <taxon>Bacillales</taxon>
        <taxon>Paenibacillaceae</taxon>
        <taxon>Paenibacillus</taxon>
    </lineage>
</organism>
<feature type="transmembrane region" description="Helical" evidence="4">
    <location>
        <begin position="360"/>
        <end position="382"/>
    </location>
</feature>
<evidence type="ECO:0000313" key="6">
    <source>
        <dbReference type="Proteomes" id="UP001220962"/>
    </source>
</evidence>
<evidence type="ECO:0000256" key="3">
    <source>
        <dbReference type="SAM" id="MobiDB-lite"/>
    </source>
</evidence>
<dbReference type="RefSeq" id="WP_274359142.1">
    <property type="nucleotide sequence ID" value="NZ_CP118101.1"/>
</dbReference>
<dbReference type="PANTHER" id="PTHR22550">
    <property type="entry name" value="SPORE GERMINATION PROTEIN"/>
    <property type="match status" value="1"/>
</dbReference>
<reference evidence="5" key="1">
    <citation type="submission" date="2023-02" db="EMBL/GenBank/DDBJ databases">
        <title>Pathogen: clinical or host-associated sample.</title>
        <authorList>
            <person name="Hergert J."/>
            <person name="Casey R."/>
            <person name="Wagner J."/>
            <person name="Young E.L."/>
            <person name="Oakeson K.F."/>
        </authorList>
    </citation>
    <scope>NUCLEOTIDE SEQUENCE</scope>
    <source>
        <strain evidence="5">2022CK-00830</strain>
    </source>
</reference>
<dbReference type="InterPro" id="IPR050768">
    <property type="entry name" value="UPF0353/GerABKA_families"/>
</dbReference>
<feature type="transmembrane region" description="Helical" evidence="4">
    <location>
        <begin position="402"/>
        <end position="423"/>
    </location>
</feature>
<dbReference type="InterPro" id="IPR004995">
    <property type="entry name" value="Spore_Ger"/>
</dbReference>
<feature type="transmembrane region" description="Helical" evidence="4">
    <location>
        <begin position="524"/>
        <end position="547"/>
    </location>
</feature>
<gene>
    <name evidence="5" type="ORF">PUW23_23420</name>
</gene>
<feature type="compositionally biased region" description="Basic and acidic residues" evidence="3">
    <location>
        <begin position="606"/>
        <end position="616"/>
    </location>
</feature>
<comment type="similarity">
    <text evidence="1">Belongs to the GerABKA family.</text>
</comment>
<dbReference type="Proteomes" id="UP001220962">
    <property type="component" value="Chromosome"/>
</dbReference>
<name>A0AAX3MXJ9_9BACL</name>
<keyword evidence="2 4" id="KW-0472">Membrane</keyword>
<feature type="transmembrane region" description="Helical" evidence="4">
    <location>
        <begin position="495"/>
        <end position="518"/>
    </location>
</feature>
<keyword evidence="4" id="KW-0812">Transmembrane</keyword>
<evidence type="ECO:0000256" key="4">
    <source>
        <dbReference type="SAM" id="Phobius"/>
    </source>
</evidence>
<feature type="region of interest" description="Disordered" evidence="3">
    <location>
        <begin position="585"/>
        <end position="623"/>
    </location>
</feature>
<sequence>MKRHRRSEYLKKLKPKSSSDQPAQDTSEDSVQNTEQNTVQYMNSNNSHDQAPESSDQQQSEQASAGSEYASNGSDQSDKNSDSSNSEASSGSPVSQSSQAPQAKLDELSGNLQQMLDGILIQNGNSSDITIRRLEIGTSPSISIAIVYISSLVKEETINDFIIRSLLNSEFKLDEITDGKDSKNILKEGLTKKVFSLGTVEYCKDWKDLMDKLLLGNTLVLTEDSTDVLHIVTAGGEFRAITESQTESVVRGPKEGFVETLSINVSLLRRRIHSPDLRVTYQTIGYKSNTRVAIVYMDGIADEDVVAEVFRRLDEIQIDGVFDSTNIEELIQDKAITPFPTVYSTERPDTTAVRLLEGRVVLVVDGSPFVLIVPTVFIHFFHSAADYSDRNDIATLLRLLRIISFIILLLGPSLYIAMTTFHYQLIPSSLLYSLISQREAIPFPSFVEAIILETIFELLREAGVRMPRVVGQAANIVGGLVLGQAAVEAGIVSPLLTIVIAMTGIASFAIPTYTMAIAGRIFRFGFIVLAATFGLYGIMLGLIALLAHMNSLRSFGVPYMTPFSPFVLKQQKDAVLRLPVSLMKQRPGSRSGEYNVVTEDGPVTADKTDDKNESARKNKQKGS</sequence>
<evidence type="ECO:0000313" key="5">
    <source>
        <dbReference type="EMBL" id="WDH82360.1"/>
    </source>
</evidence>
<feature type="compositionally biased region" description="Low complexity" evidence="3">
    <location>
        <begin position="52"/>
        <end position="75"/>
    </location>
</feature>
<evidence type="ECO:0000256" key="1">
    <source>
        <dbReference type="ARBA" id="ARBA00005278"/>
    </source>
</evidence>
<keyword evidence="4" id="KW-1133">Transmembrane helix</keyword>
<accession>A0AAX3MXJ9</accession>